<keyword evidence="2" id="KW-1185">Reference proteome</keyword>
<gene>
    <name evidence="1" type="ORF">KC19_7G174400</name>
</gene>
<name>A0A8T0H7P7_CERPU</name>
<dbReference type="Proteomes" id="UP000822688">
    <property type="component" value="Chromosome 7"/>
</dbReference>
<dbReference type="EMBL" id="CM026428">
    <property type="protein sequence ID" value="KAG0567951.1"/>
    <property type="molecule type" value="Genomic_DNA"/>
</dbReference>
<reference evidence="1" key="1">
    <citation type="submission" date="2020-06" db="EMBL/GenBank/DDBJ databases">
        <title>WGS assembly of Ceratodon purpureus strain R40.</title>
        <authorList>
            <person name="Carey S.B."/>
            <person name="Jenkins J."/>
            <person name="Shu S."/>
            <person name="Lovell J.T."/>
            <person name="Sreedasyam A."/>
            <person name="Maumus F."/>
            <person name="Tiley G.P."/>
            <person name="Fernandez-Pozo N."/>
            <person name="Barry K."/>
            <person name="Chen C."/>
            <person name="Wang M."/>
            <person name="Lipzen A."/>
            <person name="Daum C."/>
            <person name="Saski C.A."/>
            <person name="Payton A.C."/>
            <person name="Mcbreen J.C."/>
            <person name="Conrad R.E."/>
            <person name="Kollar L.M."/>
            <person name="Olsson S."/>
            <person name="Huttunen S."/>
            <person name="Landis J.B."/>
            <person name="Wickett N.J."/>
            <person name="Johnson M.G."/>
            <person name="Rensing S.A."/>
            <person name="Grimwood J."/>
            <person name="Schmutz J."/>
            <person name="Mcdaniel S.F."/>
        </authorList>
    </citation>
    <scope>NUCLEOTIDE SEQUENCE</scope>
    <source>
        <strain evidence="1">R40</strain>
    </source>
</reference>
<accession>A0A8T0H7P7</accession>
<protein>
    <submittedName>
        <fullName evidence="1">Uncharacterized protein</fullName>
    </submittedName>
</protein>
<evidence type="ECO:0000313" key="2">
    <source>
        <dbReference type="Proteomes" id="UP000822688"/>
    </source>
</evidence>
<evidence type="ECO:0000313" key="1">
    <source>
        <dbReference type="EMBL" id="KAG0567951.1"/>
    </source>
</evidence>
<dbReference type="AlphaFoldDB" id="A0A8T0H7P7"/>
<sequence length="49" mass="5524">MVIHIHRWYRPHQVLDSGGWMQVSLAALPIDGMAFAQAPRIKQIGKNIA</sequence>
<proteinExistence type="predicted"/>
<organism evidence="1 2">
    <name type="scientific">Ceratodon purpureus</name>
    <name type="common">Fire moss</name>
    <name type="synonym">Dicranum purpureum</name>
    <dbReference type="NCBI Taxonomy" id="3225"/>
    <lineage>
        <taxon>Eukaryota</taxon>
        <taxon>Viridiplantae</taxon>
        <taxon>Streptophyta</taxon>
        <taxon>Embryophyta</taxon>
        <taxon>Bryophyta</taxon>
        <taxon>Bryophytina</taxon>
        <taxon>Bryopsida</taxon>
        <taxon>Dicranidae</taxon>
        <taxon>Pseudoditrichales</taxon>
        <taxon>Ditrichaceae</taxon>
        <taxon>Ceratodon</taxon>
    </lineage>
</organism>
<comment type="caution">
    <text evidence="1">The sequence shown here is derived from an EMBL/GenBank/DDBJ whole genome shotgun (WGS) entry which is preliminary data.</text>
</comment>